<reference evidence="1 2" key="1">
    <citation type="submission" date="2019-05" db="EMBL/GenBank/DDBJ databases">
        <title>Another draft genome of Portunus trituberculatus and its Hox gene families provides insights of decapod evolution.</title>
        <authorList>
            <person name="Jeong J.-H."/>
            <person name="Song I."/>
            <person name="Kim S."/>
            <person name="Choi T."/>
            <person name="Kim D."/>
            <person name="Ryu S."/>
            <person name="Kim W."/>
        </authorList>
    </citation>
    <scope>NUCLEOTIDE SEQUENCE [LARGE SCALE GENOMIC DNA]</scope>
    <source>
        <tissue evidence="1">Muscle</tissue>
    </source>
</reference>
<protein>
    <submittedName>
        <fullName evidence="1">Uncharacterized protein</fullName>
    </submittedName>
</protein>
<dbReference type="AlphaFoldDB" id="A0A5B7J889"/>
<dbReference type="Proteomes" id="UP000324222">
    <property type="component" value="Unassembled WGS sequence"/>
</dbReference>
<keyword evidence="2" id="KW-1185">Reference proteome</keyword>
<dbReference type="EMBL" id="VSRR010097187">
    <property type="protein sequence ID" value="MPC94081.1"/>
    <property type="molecule type" value="Genomic_DNA"/>
</dbReference>
<name>A0A5B7J889_PORTR</name>
<evidence type="ECO:0000313" key="1">
    <source>
        <dbReference type="EMBL" id="MPC94081.1"/>
    </source>
</evidence>
<accession>A0A5B7J889</accession>
<organism evidence="1 2">
    <name type="scientific">Portunus trituberculatus</name>
    <name type="common">Swimming crab</name>
    <name type="synonym">Neptunus trituberculatus</name>
    <dbReference type="NCBI Taxonomy" id="210409"/>
    <lineage>
        <taxon>Eukaryota</taxon>
        <taxon>Metazoa</taxon>
        <taxon>Ecdysozoa</taxon>
        <taxon>Arthropoda</taxon>
        <taxon>Crustacea</taxon>
        <taxon>Multicrustacea</taxon>
        <taxon>Malacostraca</taxon>
        <taxon>Eumalacostraca</taxon>
        <taxon>Eucarida</taxon>
        <taxon>Decapoda</taxon>
        <taxon>Pleocyemata</taxon>
        <taxon>Brachyura</taxon>
        <taxon>Eubrachyura</taxon>
        <taxon>Portunoidea</taxon>
        <taxon>Portunidae</taxon>
        <taxon>Portuninae</taxon>
        <taxon>Portunus</taxon>
    </lineage>
</organism>
<evidence type="ECO:0000313" key="2">
    <source>
        <dbReference type="Proteomes" id="UP000324222"/>
    </source>
</evidence>
<proteinExistence type="predicted"/>
<gene>
    <name evidence="1" type="ORF">E2C01_089233</name>
</gene>
<sequence length="180" mass="20544">MTDIGDKKSKRRFFSRLRKRREPSVAKPVAAGVLVREKEHEELSSVKEQNFIATSPRCPGFTGPVIVGVVWKEKFLCSGDKNEKNAVECKEKNVNCNFIATTPRCPGFTGPVIVGVVWKKEFLCCGDKNEEEMECKGNNVAYVGEVEQAKNSRQNDEVHGKKKKVKVWKRIWQWLMKRGK</sequence>
<comment type="caution">
    <text evidence="1">The sequence shown here is derived from an EMBL/GenBank/DDBJ whole genome shotgun (WGS) entry which is preliminary data.</text>
</comment>